<gene>
    <name evidence="3" type="ORF">C1SCF055_LOCUS11953</name>
</gene>
<keyword evidence="5" id="KW-0695">RNA-directed DNA polymerase</keyword>
<dbReference type="Proteomes" id="UP001152797">
    <property type="component" value="Unassembled WGS sequence"/>
</dbReference>
<evidence type="ECO:0000313" key="4">
    <source>
        <dbReference type="EMBL" id="CAL1137786.1"/>
    </source>
</evidence>
<dbReference type="GO" id="GO:0003676">
    <property type="term" value="F:nucleic acid binding"/>
    <property type="evidence" value="ECO:0007669"/>
    <property type="project" value="InterPro"/>
</dbReference>
<keyword evidence="5" id="KW-0808">Transferase</keyword>
<feature type="region of interest" description="Disordered" evidence="1">
    <location>
        <begin position="2456"/>
        <end position="2477"/>
    </location>
</feature>
<sequence length="2650" mass="296733">MLTPEEREAYFDTFGQLDRMLNLMTACPTFLHSYGNATMACPCGCRATGFAVYRLQKGGLRGFVICSQSGGPRFLHPREVGFLMGFPGSLPVATNLRDTLCLLGQSASPLQSLWMFQHVTQVLFAEQHVDPMAAIRLYKTKLLYDQFHAWIVPSLYQDTEVRMSMSDGADLVFSKTGLVSVSQALAALRMQCEPDQYVQLLDGATCVPPEAYLHPHGFHGPYHLLITHGTSAKPASDVLVTFEGLDTFCLLQVPAGSFLFDVLRRLDLSPLAVTVTSRDSVVAPEQRIWVSGQFCIHRHVGAGSMKRAGLSVDFIHLAAQSLLGRVYPSIAVSLFGLLWTSGSWKLMFGSFPSSPFTGVDFGLCCLLMEGHWTLLTWTVLGSFDQRFQVHVEFWDGFAPRKAPPCVLALADFFMTSWTADCVSCDCPCLFPQQLPYSCGTILLAHLGSFLGALDFAAALDFEALHPHLEHLDFALFPANHMFLNLFGTGKSEGHVSADQTMVYQLATFLREKGVPFDRAEERATLALKKLGLKELEAAFKSPNPWQYLKAIASRPHVSFQWIKADELQAKIRAKANSKFHIQVKPKHSKQAKRGEAQPLWIDPDQLQLVPGTFFAQKHEVSQIAFSEVTPQAGGLAFCAVADALPFLRAGQQLSDKALGLLTTAEIPRDQANGLVVLNLRFPAQYRGTNEPVLILGSLVLLGAIPIARGGDSAKCTLESLPTQTLRLSVFRDQWEGSWDDFMMQPVRAVLSKHPLLTLCKTEGCGDACSKYHAAVDEPLDNLILDLWARSWHKADSRYCKPAESCYWSVLVRVPASAHLTVQGLSGVQGLYVEPRSDCGKQADDRFGMIWLGERSPHDMAHLLKTTPHAIAIGRLRQKYGLRFPRQHLEAGAKVLKPDEPYVDTQIHRLYRLYPLPFGTQRVALQKCLTDWGWSARVRQSIGGGAEGTAWEVGACDEPPKSVLPGPDGDVAITLLRSVSKNNQPPALLASAATKKFLQTAQAAAPSIDPWTLGSDPWISSAPSTAAPRSTDKMQQIEDRLHQHVVQVVQKQVAESVPTGDSCMTGTPIDLEDYKAQTEARFSRLESGMTELHSQNQKCESWFSQMHQTDQHLGSQMELMHKQVEVQGAKVEQVSRELHTQVGSLQDRIASVQQEVSAGFNRMEALLEKRMSSACGMLRAWSRQDNRLLRLLPGAAVPLRARKLLQHITEQVIHGSSGFRFVCGDFNGEEAQFPEWAEWVRAGWHEVQSLHARSFDEGPFPTCKGRTRPDRIWISPELAARFCSCEVLDSFADHSVVSAKFDLPIENPPYTWWPMPSKIPWGSVDLDSWARSFPEFPVFTLGSSTTEYLSALGEHFGASLGGHFTPDTHSGLPSACRGRAQCFRPRSRQHQLPTLKPSRAGEESPRCDLVGRSLQRWFTQLRRLQSLVHNLNRASQAPSAVAYRLQLWTSIKKARGFSGSFLAWWAARPHRSPGVPVLFPTVLPNVTLAQQLFDEFRLNYRMLESWHLRNRQKTLRAVLKEDMRQAFASVAGDAKVAPDRFVDHNVGQILAVDVENKLVHVDRDFAMNNSALWFVDDTPATVSRVDECVYEVTTSLPLMPGQDFCQHVQVTDTDDMLKRLQDFWEPRWNRLADVPPQHWDRLLDFVRAYVPPGQFIPPQITTSMWEQVNKRYASNAARGADGFGHLDLLRMPSCYQAGLVSLFNAVESGSPWPSQLCLGFCHPLPKRVDAQQVAEFRPIVVMSILYRSWSALRSRSLLGQLKPLVGPDVVGFMPAREAGEIWHYVQNLVELALQSKQALHGVVSDIRKAFESIPRKPLFAVMAWLGFPPSLLSAWDRLRFVRRAMTVIDWVWGVYQRQFAPRSLPLSYVDNFEILALDLAAVLTGFATLQSYAELWALELDSAKTFFWSTQSPARTALRQMGKTVSLEAADLGGALTYCRRTGMGSQKARFEVLDVLWSRLRRSLAPLPVKFYVLRQSFWSKAFHAIGITLVPFRRIGHLRTQACRALGFGLAGANPGLRLALLCGDMKTDPGFFQVTRVLADFRRFMGKDPMLQYSWKQFMDHFDGQWLSGPYSKLLEIFDQLGWCVHSPPWVSDHDGCIFDLLQISSSLLDTLLQDAWVQRLSREVCHRKDYAGLIGLHWPASREERRLSALDTACINSLREGVFLSGLSQSKFDNVKGDKCSVCQQVDTLEHRCLHCPGLAHVRIQHTWACEHWSQFPRSLTERLLPSRNPHERDRKRSLHALQDNPLVFDFLPEVTRDGWVDLFSDGSCLDPSIKAIALAAWAVVSATHGQIVASGPLGGLQQDVDRAELQAGMVAARWTWETQCCSVLWTDSAYVARGMNHLLTDPDAFDPSSNEDLWAQVAELLRALTTECFRVQHVNSHQDPALSTDPVVDWIVHWNGVADRSAQRAHELRSAQCRTFCAQHRAHHFCSERQVDAFRNLHLDVAKAWATIQGPNGPEEPPDEPVSAPDRPWQDADDWLDGLPLCWQQKWLEAPTAQMFPLEVSSALLQVLSEEREKADGAVCLSWLELTVMLHVLGFSHPFEISFRGSTVWSLPSTILPAQHGQVTMAARIRFVRTFFKRLDEVFDCGVVFVRGLNLGRFRIHPPQNGLIVYASAGTLRSINTILLNWTSTRPVRTSNDLCRPL</sequence>
<evidence type="ECO:0000313" key="3">
    <source>
        <dbReference type="EMBL" id="CAI3984411.1"/>
    </source>
</evidence>
<evidence type="ECO:0000313" key="5">
    <source>
        <dbReference type="EMBL" id="CAL4771723.1"/>
    </source>
</evidence>
<dbReference type="EMBL" id="CAMXCT030000890">
    <property type="protein sequence ID" value="CAL4771723.1"/>
    <property type="molecule type" value="Genomic_DNA"/>
</dbReference>
<evidence type="ECO:0000259" key="2">
    <source>
        <dbReference type="PROSITE" id="PS50879"/>
    </source>
</evidence>
<dbReference type="Pfam" id="PF00075">
    <property type="entry name" value="RNase_H"/>
    <property type="match status" value="1"/>
</dbReference>
<accession>A0A9P1FQG6</accession>
<dbReference type="InterPro" id="IPR012337">
    <property type="entry name" value="RNaseH-like_sf"/>
</dbReference>
<dbReference type="OrthoDB" id="407198at2759"/>
<feature type="domain" description="RNase H type-1" evidence="2">
    <location>
        <begin position="2260"/>
        <end position="2415"/>
    </location>
</feature>
<dbReference type="EMBL" id="CAMXCT010000890">
    <property type="protein sequence ID" value="CAI3984411.1"/>
    <property type="molecule type" value="Genomic_DNA"/>
</dbReference>
<dbReference type="SUPFAM" id="SSF53098">
    <property type="entry name" value="Ribonuclease H-like"/>
    <property type="match status" value="1"/>
</dbReference>
<dbReference type="InterPro" id="IPR002156">
    <property type="entry name" value="RNaseH_domain"/>
</dbReference>
<name>A0A9P1FQG6_9DINO</name>
<dbReference type="Gene3D" id="3.30.420.10">
    <property type="entry name" value="Ribonuclease H-like superfamily/Ribonuclease H"/>
    <property type="match status" value="1"/>
</dbReference>
<dbReference type="PROSITE" id="PS50879">
    <property type="entry name" value="RNASE_H_1"/>
    <property type="match status" value="1"/>
</dbReference>
<reference evidence="4" key="2">
    <citation type="submission" date="2024-04" db="EMBL/GenBank/DDBJ databases">
        <authorList>
            <person name="Chen Y."/>
            <person name="Shah S."/>
            <person name="Dougan E. K."/>
            <person name="Thang M."/>
            <person name="Chan C."/>
        </authorList>
    </citation>
    <scope>NUCLEOTIDE SEQUENCE [LARGE SCALE GENOMIC DNA]</scope>
</reference>
<keyword evidence="5" id="KW-0548">Nucleotidyltransferase</keyword>
<dbReference type="PANTHER" id="PTHR19446">
    <property type="entry name" value="REVERSE TRANSCRIPTASES"/>
    <property type="match status" value="1"/>
</dbReference>
<dbReference type="SUPFAM" id="SSF56219">
    <property type="entry name" value="DNase I-like"/>
    <property type="match status" value="1"/>
</dbReference>
<comment type="caution">
    <text evidence="3">The sequence shown here is derived from an EMBL/GenBank/DDBJ whole genome shotgun (WGS) entry which is preliminary data.</text>
</comment>
<proteinExistence type="predicted"/>
<dbReference type="InterPro" id="IPR036691">
    <property type="entry name" value="Endo/exonu/phosph_ase_sf"/>
</dbReference>
<dbReference type="InterPro" id="IPR036397">
    <property type="entry name" value="RNaseH_sf"/>
</dbReference>
<dbReference type="GO" id="GO:0003964">
    <property type="term" value="F:RNA-directed DNA polymerase activity"/>
    <property type="evidence" value="ECO:0007669"/>
    <property type="project" value="UniProtKB-KW"/>
</dbReference>
<keyword evidence="6" id="KW-1185">Reference proteome</keyword>
<dbReference type="EMBL" id="CAMXCT020000890">
    <property type="protein sequence ID" value="CAL1137786.1"/>
    <property type="molecule type" value="Genomic_DNA"/>
</dbReference>
<dbReference type="GO" id="GO:0004523">
    <property type="term" value="F:RNA-DNA hybrid ribonuclease activity"/>
    <property type="evidence" value="ECO:0007669"/>
    <property type="project" value="InterPro"/>
</dbReference>
<evidence type="ECO:0000256" key="1">
    <source>
        <dbReference type="SAM" id="MobiDB-lite"/>
    </source>
</evidence>
<protein>
    <submittedName>
        <fullName evidence="5">LINE-1 reverse transcriptase-like</fullName>
    </submittedName>
</protein>
<reference evidence="3" key="1">
    <citation type="submission" date="2022-10" db="EMBL/GenBank/DDBJ databases">
        <authorList>
            <person name="Chen Y."/>
            <person name="Dougan E. K."/>
            <person name="Chan C."/>
            <person name="Rhodes N."/>
            <person name="Thang M."/>
        </authorList>
    </citation>
    <scope>NUCLEOTIDE SEQUENCE</scope>
</reference>
<evidence type="ECO:0000313" key="6">
    <source>
        <dbReference type="Proteomes" id="UP001152797"/>
    </source>
</evidence>
<organism evidence="3">
    <name type="scientific">Cladocopium goreaui</name>
    <dbReference type="NCBI Taxonomy" id="2562237"/>
    <lineage>
        <taxon>Eukaryota</taxon>
        <taxon>Sar</taxon>
        <taxon>Alveolata</taxon>
        <taxon>Dinophyceae</taxon>
        <taxon>Suessiales</taxon>
        <taxon>Symbiodiniaceae</taxon>
        <taxon>Cladocopium</taxon>
    </lineage>
</organism>